<evidence type="ECO:0000256" key="2">
    <source>
        <dbReference type="ARBA" id="ARBA00023172"/>
    </source>
</evidence>
<protein>
    <submittedName>
        <fullName evidence="5">DNA repair protein RecO</fullName>
    </submittedName>
</protein>
<gene>
    <name evidence="5" type="primary">recO</name>
    <name evidence="5" type="ORF">MYB_00640</name>
</gene>
<reference evidence="5 6" key="1">
    <citation type="journal article" date="2014" name="Genome Announc.">
        <title>Complete Genome Sequence of Mycoplasma bovoculi Strain M165/69T (ATCC 29104).</title>
        <authorList>
            <person name="Calcutt M.J."/>
            <person name="Foecking M.F."/>
        </authorList>
    </citation>
    <scope>NUCLEOTIDE SEQUENCE [LARGE SCALE GENOMIC DNA]</scope>
    <source>
        <strain evidence="5">M165/69</strain>
    </source>
</reference>
<evidence type="ECO:0000256" key="1">
    <source>
        <dbReference type="ARBA" id="ARBA00022763"/>
    </source>
</evidence>
<dbReference type="STRING" id="743966.MYB_00640"/>
<keyword evidence="6" id="KW-1185">Reference proteome</keyword>
<keyword evidence="1" id="KW-0227">DNA damage</keyword>
<dbReference type="AlphaFoldDB" id="W5UTI7"/>
<dbReference type="PANTHER" id="PTHR33991:SF1">
    <property type="entry name" value="DNA REPAIR PROTEIN RECO"/>
    <property type="match status" value="1"/>
</dbReference>
<dbReference type="SUPFAM" id="SSF50249">
    <property type="entry name" value="Nucleic acid-binding proteins"/>
    <property type="match status" value="1"/>
</dbReference>
<dbReference type="Pfam" id="PF02565">
    <property type="entry name" value="RecO_C"/>
    <property type="match status" value="1"/>
</dbReference>
<dbReference type="KEGG" id="mbc:MYB_00640"/>
<dbReference type="InterPro" id="IPR037278">
    <property type="entry name" value="ARFGAP/RecO"/>
</dbReference>
<keyword evidence="3" id="KW-0234">DNA repair</keyword>
<dbReference type="PATRIC" id="fig|743966.3.peg.126"/>
<dbReference type="InterPro" id="IPR003717">
    <property type="entry name" value="RecO"/>
</dbReference>
<dbReference type="HOGENOM" id="CLU_066632_5_0_14"/>
<evidence type="ECO:0000313" key="6">
    <source>
        <dbReference type="Proteomes" id="UP000019229"/>
    </source>
</evidence>
<dbReference type="OrthoDB" id="404042at2"/>
<evidence type="ECO:0000256" key="3">
    <source>
        <dbReference type="ARBA" id="ARBA00023204"/>
    </source>
</evidence>
<dbReference type="Proteomes" id="UP000019229">
    <property type="component" value="Chromosome"/>
</dbReference>
<dbReference type="EMBL" id="CP007154">
    <property type="protein sequence ID" value="AHH45140.1"/>
    <property type="molecule type" value="Genomic_DNA"/>
</dbReference>
<dbReference type="Gene3D" id="2.40.50.140">
    <property type="entry name" value="Nucleic acid-binding proteins"/>
    <property type="match status" value="1"/>
</dbReference>
<dbReference type="GO" id="GO:0006302">
    <property type="term" value="P:double-strand break repair"/>
    <property type="evidence" value="ECO:0007669"/>
    <property type="project" value="TreeGrafter"/>
</dbReference>
<dbReference type="InterPro" id="IPR022572">
    <property type="entry name" value="DNA_rep/recomb_RecO_N"/>
</dbReference>
<accession>W5UTI7</accession>
<evidence type="ECO:0000313" key="5">
    <source>
        <dbReference type="EMBL" id="AHH45140.1"/>
    </source>
</evidence>
<dbReference type="eggNOG" id="COG1381">
    <property type="taxonomic scope" value="Bacteria"/>
</dbReference>
<dbReference type="SUPFAM" id="SSF57863">
    <property type="entry name" value="ArfGap/RecO-like zinc finger"/>
    <property type="match status" value="1"/>
</dbReference>
<sequence>MPEKIIKGIVISTQNYSDFDQIVKIATSTGIISFIALGTLRPTSKNRTSLNLGTLAEFEIFLARQDGKVSKLKKAHLVKELNLDQNFGIQVWQILSKLTLLPNYLPKLFAFLEQALLSLNNHNYQAIIVYLLIQWIRLQGFVTNFNKCYFCGTNQNLVNFDFQKGMQCLKHENNLVHKAIKKEALAIFYWSNFDLSIFLKEINFNYSFICFEIIYNFLIENTYMFN</sequence>
<feature type="domain" description="DNA replication/recombination mediator RecO N-terminal" evidence="4">
    <location>
        <begin position="4"/>
        <end position="79"/>
    </location>
</feature>
<proteinExistence type="predicted"/>
<dbReference type="RefSeq" id="WP_022934938.1">
    <property type="nucleotide sequence ID" value="NZ_CP007154.1"/>
</dbReference>
<dbReference type="PANTHER" id="PTHR33991">
    <property type="entry name" value="DNA REPAIR PROTEIN RECO"/>
    <property type="match status" value="1"/>
</dbReference>
<organism evidence="5 6">
    <name type="scientific">Mesomycoplasma bovoculi M165/69</name>
    <dbReference type="NCBI Taxonomy" id="743966"/>
    <lineage>
        <taxon>Bacteria</taxon>
        <taxon>Bacillati</taxon>
        <taxon>Mycoplasmatota</taxon>
        <taxon>Mycoplasmoidales</taxon>
        <taxon>Metamycoplasmataceae</taxon>
        <taxon>Mesomycoplasma</taxon>
    </lineage>
</organism>
<dbReference type="NCBIfam" id="TIGR00613">
    <property type="entry name" value="reco"/>
    <property type="match status" value="1"/>
</dbReference>
<keyword evidence="2" id="KW-0233">DNA recombination</keyword>
<dbReference type="GO" id="GO:0006310">
    <property type="term" value="P:DNA recombination"/>
    <property type="evidence" value="ECO:0007669"/>
    <property type="project" value="UniProtKB-KW"/>
</dbReference>
<dbReference type="InterPro" id="IPR012340">
    <property type="entry name" value="NA-bd_OB-fold"/>
</dbReference>
<dbReference type="GO" id="GO:0043590">
    <property type="term" value="C:bacterial nucleoid"/>
    <property type="evidence" value="ECO:0007669"/>
    <property type="project" value="TreeGrafter"/>
</dbReference>
<name>W5UTI7_9BACT</name>
<evidence type="ECO:0000259" key="4">
    <source>
        <dbReference type="Pfam" id="PF11967"/>
    </source>
</evidence>
<dbReference type="Pfam" id="PF11967">
    <property type="entry name" value="RecO_N"/>
    <property type="match status" value="1"/>
</dbReference>